<keyword evidence="2" id="KW-1185">Reference proteome</keyword>
<comment type="caution">
    <text evidence="1">The sequence shown here is derived from an EMBL/GenBank/DDBJ whole genome shotgun (WGS) entry which is preliminary data.</text>
</comment>
<evidence type="ECO:0000313" key="1">
    <source>
        <dbReference type="EMBL" id="NHN86411.1"/>
    </source>
</evidence>
<sequence>MTERKKEKGAVRDGGFALLLVLWTLGFLALIGTQTLATGRSSVRLGERTFQRVRLETLADAAITSELFGLSTGQTRPAPQWHGGPDESDTKIMVRSQADRNRVNPGLAGQPLLAAVFAAAGLPADQSRTLSAAIFAWRTPGVAVSGGLSVAGGKMCRPTGALFHTFDDLAAVPGMTPSVLHSLKPHLSFSQIQLPDLSSNDPLVRQALTRSGVSNSPDQKQDDDSIEDETLVSVDAVAAHGAWRVSRHAEVIILPDARPVPWRVVRWDTMTRDMEPLRVADHA</sequence>
<name>A0ABX0JT92_9PROT</name>
<protein>
    <submittedName>
        <fullName evidence="1">General secretion pathway protein GspK</fullName>
    </submittedName>
</protein>
<accession>A0ABX0JT92</accession>
<evidence type="ECO:0000313" key="2">
    <source>
        <dbReference type="Proteomes" id="UP000635278"/>
    </source>
</evidence>
<dbReference type="EMBL" id="WOTB01000034">
    <property type="protein sequence ID" value="NHN86411.1"/>
    <property type="molecule type" value="Genomic_DNA"/>
</dbReference>
<dbReference type="SUPFAM" id="SSF158544">
    <property type="entry name" value="GspK insert domain-like"/>
    <property type="match status" value="1"/>
</dbReference>
<reference evidence="1 2" key="1">
    <citation type="journal article" date="2020" name="Int. J. Syst. Evol. Microbiol.">
        <title>Novel acetic acid bacteria from cider fermentations: Acetobacter conturbans sp. nov. and Acetobacter fallax sp. nov.</title>
        <authorList>
            <person name="Sombolestani A.S."/>
            <person name="Cleenwerck I."/>
            <person name="Cnockaert M."/>
            <person name="Borremans W."/>
            <person name="Wieme A.D."/>
            <person name="De Vuyst L."/>
            <person name="Vandamme P."/>
        </authorList>
    </citation>
    <scope>NUCLEOTIDE SEQUENCE [LARGE SCALE GENOMIC DNA]</scope>
    <source>
        <strain evidence="1 2">LMG 30640</strain>
    </source>
</reference>
<gene>
    <name evidence="1" type="ORF">GOB93_17475</name>
</gene>
<dbReference type="RefSeq" id="WP_173584760.1">
    <property type="nucleotide sequence ID" value="NZ_WOTB01000034.1"/>
</dbReference>
<organism evidence="1 2">
    <name type="scientific">Acetobacter musti</name>
    <dbReference type="NCBI Taxonomy" id="864732"/>
    <lineage>
        <taxon>Bacteria</taxon>
        <taxon>Pseudomonadati</taxon>
        <taxon>Pseudomonadota</taxon>
        <taxon>Alphaproteobacteria</taxon>
        <taxon>Acetobacterales</taxon>
        <taxon>Acetobacteraceae</taxon>
        <taxon>Acetobacter</taxon>
    </lineage>
</organism>
<proteinExistence type="predicted"/>
<dbReference type="Proteomes" id="UP000635278">
    <property type="component" value="Unassembled WGS sequence"/>
</dbReference>
<dbReference type="InterPro" id="IPR038072">
    <property type="entry name" value="GspK_central_sf"/>
</dbReference>